<dbReference type="PROSITE" id="PS51043">
    <property type="entry name" value="DDHD"/>
    <property type="match status" value="1"/>
</dbReference>
<name>A0A163J217_ABSGL</name>
<protein>
    <recommendedName>
        <fullName evidence="2">DDHD domain-containing protein</fullName>
    </recommendedName>
</protein>
<feature type="region of interest" description="Disordered" evidence="1">
    <location>
        <begin position="198"/>
        <end position="232"/>
    </location>
</feature>
<dbReference type="Pfam" id="PF02862">
    <property type="entry name" value="DDHD"/>
    <property type="match status" value="1"/>
</dbReference>
<feature type="compositionally biased region" description="Polar residues" evidence="1">
    <location>
        <begin position="1"/>
        <end position="18"/>
    </location>
</feature>
<dbReference type="PANTHER" id="PTHR23509:SF10">
    <property type="entry name" value="LD21067P"/>
    <property type="match status" value="1"/>
</dbReference>
<dbReference type="OMA" id="HIQRGYS"/>
<reference evidence="3" key="1">
    <citation type="submission" date="2016-04" db="EMBL/GenBank/DDBJ databases">
        <authorList>
            <person name="Evans L.H."/>
            <person name="Alamgir A."/>
            <person name="Owens N."/>
            <person name="Weber N.D."/>
            <person name="Virtaneva K."/>
            <person name="Barbian K."/>
            <person name="Babar A."/>
            <person name="Rosenke K."/>
        </authorList>
    </citation>
    <scope>NUCLEOTIDE SEQUENCE [LARGE SCALE GENOMIC DNA]</scope>
    <source>
        <strain evidence="3">CBS 101.48</strain>
    </source>
</reference>
<evidence type="ECO:0000313" key="3">
    <source>
        <dbReference type="EMBL" id="SAL96695.1"/>
    </source>
</evidence>
<dbReference type="GO" id="GO:0005737">
    <property type="term" value="C:cytoplasm"/>
    <property type="evidence" value="ECO:0007669"/>
    <property type="project" value="TreeGrafter"/>
</dbReference>
<feature type="region of interest" description="Disordered" evidence="1">
    <location>
        <begin position="298"/>
        <end position="336"/>
    </location>
</feature>
<feature type="region of interest" description="Disordered" evidence="1">
    <location>
        <begin position="1"/>
        <end position="27"/>
    </location>
</feature>
<dbReference type="InterPro" id="IPR004177">
    <property type="entry name" value="DDHD_dom"/>
</dbReference>
<feature type="region of interest" description="Disordered" evidence="1">
    <location>
        <begin position="49"/>
        <end position="96"/>
    </location>
</feature>
<dbReference type="Proteomes" id="UP000078561">
    <property type="component" value="Unassembled WGS sequence"/>
</dbReference>
<dbReference type="EMBL" id="LT551165">
    <property type="protein sequence ID" value="SAL96695.1"/>
    <property type="molecule type" value="Genomic_DNA"/>
</dbReference>
<dbReference type="GO" id="GO:0046872">
    <property type="term" value="F:metal ion binding"/>
    <property type="evidence" value="ECO:0007669"/>
    <property type="project" value="InterPro"/>
</dbReference>
<evidence type="ECO:0000259" key="2">
    <source>
        <dbReference type="PROSITE" id="PS51043"/>
    </source>
</evidence>
<dbReference type="Pfam" id="PF23465">
    <property type="entry name" value="DUF7131"/>
    <property type="match status" value="1"/>
</dbReference>
<dbReference type="InParanoid" id="A0A163J217"/>
<dbReference type="PANTHER" id="PTHR23509">
    <property type="entry name" value="PA-PL1 PHOSPHOLIPASE FAMILY"/>
    <property type="match status" value="1"/>
</dbReference>
<dbReference type="STRING" id="4829.A0A163J217"/>
<dbReference type="AlphaFoldDB" id="A0A163J217"/>
<feature type="compositionally biased region" description="Low complexity" evidence="1">
    <location>
        <begin position="213"/>
        <end position="222"/>
    </location>
</feature>
<sequence>MTAPTTNIQHQRKNQASTIRPDPDAPPLAAWWYHAVDSPLVDPVSIRQEKAAKSATRSASMSSSSTTETTSSSTTGTTTTTVTATSTATATQAKTKVPPKNWVAFSGRDSAAIEKAYQEDIEGAKIPVNEDYLFEVDIEKRTIGPIYWEGPIFEIRRATWFIQGDGSKWVPCEENLSEQLEIGYHKYKPYVVVEESASDTATTDTTRTKDNDLSSMDSSSANEESKLKTALESQPMEKQWNLLGAYLEQYVVYTGASTAWLLYDTTSSKIAKSIITKLTNAQNLGGTRLLRGYFEVEKQQGEKQPKKATAGSKSTKDSHHHHHHHLHHHKGQEVDLADQEGTDEEITQQYTDDYENEKSEGENRKIDHVIFAVHGIGQKLTERFGQTFVHDVNLLRKTMKTCYSVAAGSSSSTPERDNGIQVLPILWRQSITFGMASDEEGAEADMGMRGGEDGCPTLDEITLQGIPMYRMLVSDVFLDIIITNEINRVYNLFIERNPDFVKNNGKVSILGHSLGSLLAFDILSTQPMTPTQEKFAKANDRLPLPLEKRAPPLQFPVENFFAVGSPLGIILLLRGFKISSRNALAQGGMSEWEQSSPALLNGNHGNTPISYYYPAVQNLYNIFHNSDPVSYRLEPLIARHYGAKEKPVPIPYIKGGLKGVLDASLNMGSGIAKSAGAFFDSFKSNWTNSLIMRGFGLNKVDESTMASSNTDDQAPADKIELNDYNSANSIGAKKLAMLNPKTGRVDFCLQEGILENAYFSALSVHMNYWQDLDVAAMLVREVYKDDP</sequence>
<dbReference type="GO" id="GO:0004620">
    <property type="term" value="F:phospholipase activity"/>
    <property type="evidence" value="ECO:0007669"/>
    <property type="project" value="TreeGrafter"/>
</dbReference>
<feature type="compositionally biased region" description="Low complexity" evidence="1">
    <location>
        <begin position="53"/>
        <end position="96"/>
    </location>
</feature>
<dbReference type="InterPro" id="IPR055555">
    <property type="entry name" value="PA-PLA1_DUF7131"/>
</dbReference>
<dbReference type="Pfam" id="PF23463">
    <property type="entry name" value="WWE_2"/>
    <property type="match status" value="1"/>
</dbReference>
<gene>
    <name evidence="3" type="primary">ABSGL_02111.1 scaffold 2596</name>
</gene>
<accession>A0A163J217</accession>
<dbReference type="FunCoup" id="A0A163J217">
    <property type="interactions" value="524"/>
</dbReference>
<evidence type="ECO:0000313" key="4">
    <source>
        <dbReference type="Proteomes" id="UP000078561"/>
    </source>
</evidence>
<feature type="compositionally biased region" description="Basic residues" evidence="1">
    <location>
        <begin position="318"/>
        <end position="330"/>
    </location>
</feature>
<dbReference type="InterPro" id="IPR058055">
    <property type="entry name" value="PA-PLA1"/>
</dbReference>
<keyword evidence="4" id="KW-1185">Reference proteome</keyword>
<dbReference type="InterPro" id="IPR057826">
    <property type="entry name" value="WWE_C20G8.02"/>
</dbReference>
<dbReference type="SMART" id="SM01127">
    <property type="entry name" value="DDHD"/>
    <property type="match status" value="1"/>
</dbReference>
<evidence type="ECO:0000256" key="1">
    <source>
        <dbReference type="SAM" id="MobiDB-lite"/>
    </source>
</evidence>
<proteinExistence type="predicted"/>
<dbReference type="OrthoDB" id="431378at2759"/>
<feature type="domain" description="DDHD" evidence="2">
    <location>
        <begin position="553"/>
        <end position="784"/>
    </location>
</feature>
<organism evidence="3">
    <name type="scientific">Absidia glauca</name>
    <name type="common">Pin mould</name>
    <dbReference type="NCBI Taxonomy" id="4829"/>
    <lineage>
        <taxon>Eukaryota</taxon>
        <taxon>Fungi</taxon>
        <taxon>Fungi incertae sedis</taxon>
        <taxon>Mucoromycota</taxon>
        <taxon>Mucoromycotina</taxon>
        <taxon>Mucoromycetes</taxon>
        <taxon>Mucorales</taxon>
        <taxon>Cunninghamellaceae</taxon>
        <taxon>Absidia</taxon>
    </lineage>
</organism>